<dbReference type="GO" id="GO:0005524">
    <property type="term" value="F:ATP binding"/>
    <property type="evidence" value="ECO:0007669"/>
    <property type="project" value="UniProtKB-UniRule"/>
</dbReference>
<dbReference type="AlphaFoldDB" id="A0A1R2BS74"/>
<dbReference type="InterPro" id="IPR011761">
    <property type="entry name" value="ATP-grasp"/>
</dbReference>
<organism evidence="8 9">
    <name type="scientific">Stentor coeruleus</name>
    <dbReference type="NCBI Taxonomy" id="5963"/>
    <lineage>
        <taxon>Eukaryota</taxon>
        <taxon>Sar</taxon>
        <taxon>Alveolata</taxon>
        <taxon>Ciliophora</taxon>
        <taxon>Postciliodesmatophora</taxon>
        <taxon>Heterotrichea</taxon>
        <taxon>Heterotrichida</taxon>
        <taxon>Stentoridae</taxon>
        <taxon>Stentor</taxon>
    </lineage>
</organism>
<evidence type="ECO:0000313" key="9">
    <source>
        <dbReference type="Proteomes" id="UP000187209"/>
    </source>
</evidence>
<comment type="subcellular location">
    <subcellularLocation>
        <location evidence="1">Cytoplasm</location>
    </subcellularLocation>
</comment>
<dbReference type="GO" id="GO:0046872">
    <property type="term" value="F:metal ion binding"/>
    <property type="evidence" value="ECO:0007669"/>
    <property type="project" value="InterPro"/>
</dbReference>
<sequence length="626" mass="72944">MIEPVHLTFNRSGEQFFFKRKGIHKEFDKLLETKHHQIKHLHTMASNEQIEIHLQKRANLDSKRYDFEENRKRKLESLYSRKKHSKRPIQGNLYITSEKKKILERSPEIEKKPMPRSSIPSHASSYTISKPVASAKTPAIIVPELIPQMSTISIPKPSFNPYESWKLSKNIPIEAKVFIIAGTYPDVRKALLQRGWFENIDLESTFFDLKWSRNARIPQNLLDWQLYNHFPRNFELSVKWQLYENLKKSSNSGKNGYLAFFPRSFRLDNKGTEDFFEYYKAIYALSMLKDYKENPSKYISEQIIVANIVCKRWITEIDKQNYLNNRLSSLVMNVEWKILTSSDIADIKTSFQRLMLSPVTDPYSLTCANLEELSLKDPQASIAGKKNIWIVKAGRKSRGRDIALFNDINKLKMHTSSSNCWVVQKYIENPLIIANKKFDIRQWVLISNADPLTIWIYKRCYLRFTIEDYNDDNITNPYIHLTNNSITKKSTKFDTASIEGCMWSIDQFKDYLVKEKGSDLWSNKVYPSLKKIIKYSLIAVGNLGRSNSFEILGYDFMIDEDMNPWLLEINSSPAMDYSTTVTEELVKEVLEDAVKVIVDVPNGIDDTGSFELCYKSKNYISVRTNS</sequence>
<evidence type="ECO:0000256" key="1">
    <source>
        <dbReference type="ARBA" id="ARBA00004496"/>
    </source>
</evidence>
<dbReference type="Proteomes" id="UP000187209">
    <property type="component" value="Unassembled WGS sequence"/>
</dbReference>
<keyword evidence="2" id="KW-0963">Cytoplasm</keyword>
<evidence type="ECO:0000259" key="7">
    <source>
        <dbReference type="PROSITE" id="PS50975"/>
    </source>
</evidence>
<dbReference type="Pfam" id="PF03133">
    <property type="entry name" value="TTL"/>
    <property type="match status" value="1"/>
</dbReference>
<dbReference type="GO" id="GO:0070736">
    <property type="term" value="F:protein-glycine ligase activity, initiating"/>
    <property type="evidence" value="ECO:0007669"/>
    <property type="project" value="TreeGrafter"/>
</dbReference>
<feature type="domain" description="ATP-grasp" evidence="7">
    <location>
        <begin position="551"/>
        <end position="598"/>
    </location>
</feature>
<dbReference type="PANTHER" id="PTHR45870">
    <property type="entry name" value="TUBULIN MONOGLYCYLASE TTLL3"/>
    <property type="match status" value="1"/>
</dbReference>
<dbReference type="EMBL" id="MPUH01000460">
    <property type="protein sequence ID" value="OMJ79663.1"/>
    <property type="molecule type" value="Genomic_DNA"/>
</dbReference>
<dbReference type="InterPro" id="IPR004344">
    <property type="entry name" value="TTL/TTLL_fam"/>
</dbReference>
<dbReference type="PROSITE" id="PS50975">
    <property type="entry name" value="ATP_GRASP"/>
    <property type="match status" value="1"/>
</dbReference>
<proteinExistence type="predicted"/>
<protein>
    <recommendedName>
        <fullName evidence="7">ATP-grasp domain-containing protein</fullName>
    </recommendedName>
</protein>
<reference evidence="8 9" key="1">
    <citation type="submission" date="2016-11" db="EMBL/GenBank/DDBJ databases">
        <title>The macronuclear genome of Stentor coeruleus: a giant cell with tiny introns.</title>
        <authorList>
            <person name="Slabodnick M."/>
            <person name="Ruby J.G."/>
            <person name="Reiff S.B."/>
            <person name="Swart E.C."/>
            <person name="Gosai S."/>
            <person name="Prabakaran S."/>
            <person name="Witkowska E."/>
            <person name="Larue G.E."/>
            <person name="Fisher S."/>
            <person name="Freeman R.M."/>
            <person name="Gunawardena J."/>
            <person name="Chu W."/>
            <person name="Stover N.A."/>
            <person name="Gregory B.D."/>
            <person name="Nowacki M."/>
            <person name="Derisi J."/>
            <person name="Roy S.W."/>
            <person name="Marshall W.F."/>
            <person name="Sood P."/>
        </authorList>
    </citation>
    <scope>NUCLEOTIDE SEQUENCE [LARGE SCALE GENOMIC DNA]</scope>
    <source>
        <strain evidence="8">WM001</strain>
    </source>
</reference>
<evidence type="ECO:0000256" key="4">
    <source>
        <dbReference type="ARBA" id="ARBA00022741"/>
    </source>
</evidence>
<dbReference type="Gene3D" id="3.30.470.20">
    <property type="entry name" value="ATP-grasp fold, B domain"/>
    <property type="match status" value="1"/>
</dbReference>
<evidence type="ECO:0000256" key="2">
    <source>
        <dbReference type="ARBA" id="ARBA00022490"/>
    </source>
</evidence>
<evidence type="ECO:0000256" key="5">
    <source>
        <dbReference type="ARBA" id="ARBA00022840"/>
    </source>
</evidence>
<comment type="caution">
    <text evidence="8">The sequence shown here is derived from an EMBL/GenBank/DDBJ whole genome shotgun (WGS) entry which is preliminary data.</text>
</comment>
<dbReference type="PANTHER" id="PTHR45870:SF2">
    <property type="entry name" value="TUBULIN MONOGLYCYLASE TTLL3"/>
    <property type="match status" value="1"/>
</dbReference>
<dbReference type="OrthoDB" id="202825at2759"/>
<keyword evidence="3" id="KW-0436">Ligase</keyword>
<evidence type="ECO:0000313" key="8">
    <source>
        <dbReference type="EMBL" id="OMJ79663.1"/>
    </source>
</evidence>
<dbReference type="PROSITE" id="PS51221">
    <property type="entry name" value="TTL"/>
    <property type="match status" value="1"/>
</dbReference>
<dbReference type="InterPro" id="IPR051437">
    <property type="entry name" value="TTLL_monoglycylase"/>
</dbReference>
<evidence type="ECO:0000256" key="3">
    <source>
        <dbReference type="ARBA" id="ARBA00022598"/>
    </source>
</evidence>
<dbReference type="GO" id="GO:0015630">
    <property type="term" value="C:microtubule cytoskeleton"/>
    <property type="evidence" value="ECO:0007669"/>
    <property type="project" value="TreeGrafter"/>
</dbReference>
<accession>A0A1R2BS74</accession>
<dbReference type="SUPFAM" id="SSF56059">
    <property type="entry name" value="Glutathione synthetase ATP-binding domain-like"/>
    <property type="match status" value="1"/>
</dbReference>
<keyword evidence="9" id="KW-1185">Reference proteome</keyword>
<evidence type="ECO:0000256" key="6">
    <source>
        <dbReference type="PROSITE-ProRule" id="PRU00409"/>
    </source>
</evidence>
<name>A0A1R2BS74_9CILI</name>
<dbReference type="GO" id="GO:0005737">
    <property type="term" value="C:cytoplasm"/>
    <property type="evidence" value="ECO:0007669"/>
    <property type="project" value="UniProtKB-SubCell"/>
</dbReference>
<keyword evidence="5 6" id="KW-0067">ATP-binding</keyword>
<keyword evidence="4 6" id="KW-0547">Nucleotide-binding</keyword>
<gene>
    <name evidence="8" type="ORF">SteCoe_20285</name>
</gene>